<gene>
    <name evidence="2" type="ORF">AB5J51_00635</name>
</gene>
<organism evidence="2">
    <name type="scientific">Streptomyces sp. R33</name>
    <dbReference type="NCBI Taxonomy" id="3238629"/>
    <lineage>
        <taxon>Bacteria</taxon>
        <taxon>Bacillati</taxon>
        <taxon>Actinomycetota</taxon>
        <taxon>Actinomycetes</taxon>
        <taxon>Kitasatosporales</taxon>
        <taxon>Streptomycetaceae</taxon>
        <taxon>Streptomyces</taxon>
    </lineage>
</organism>
<sequence length="111" mass="11791">MGQLLQPREGAVGVAGADVVEDDQDRRVRGLSSLRDAGHPAGAPHRLVLAVGVLDLPLEEPVVLQQLCRDLLGDLMAVVDLDEQQRDPVLRGGGCVGDNEERLSSGFGSDR</sequence>
<evidence type="ECO:0000256" key="1">
    <source>
        <dbReference type="SAM" id="MobiDB-lite"/>
    </source>
</evidence>
<reference evidence="2" key="1">
    <citation type="submission" date="2024-08" db="EMBL/GenBank/DDBJ databases">
        <authorList>
            <person name="Yu S.T."/>
        </authorList>
    </citation>
    <scope>NUCLEOTIDE SEQUENCE</scope>
    <source>
        <strain evidence="2">R33</strain>
    </source>
</reference>
<accession>A0AB39XWJ8</accession>
<dbReference type="RefSeq" id="WP_369776369.1">
    <property type="nucleotide sequence ID" value="NZ_CP165727.1"/>
</dbReference>
<feature type="compositionally biased region" description="Basic and acidic residues" evidence="1">
    <location>
        <begin position="99"/>
        <end position="111"/>
    </location>
</feature>
<dbReference type="EMBL" id="CP165727">
    <property type="protein sequence ID" value="XDV61601.1"/>
    <property type="molecule type" value="Genomic_DNA"/>
</dbReference>
<feature type="region of interest" description="Disordered" evidence="1">
    <location>
        <begin position="90"/>
        <end position="111"/>
    </location>
</feature>
<evidence type="ECO:0000313" key="2">
    <source>
        <dbReference type="EMBL" id="XDV61601.1"/>
    </source>
</evidence>
<dbReference type="AlphaFoldDB" id="A0AB39XWJ8"/>
<proteinExistence type="predicted"/>
<name>A0AB39XWJ8_9ACTN</name>
<protein>
    <submittedName>
        <fullName evidence="2">Uncharacterized protein</fullName>
    </submittedName>
</protein>